<protein>
    <recommendedName>
        <fullName evidence="3">SPW repeat-containing integral membrane domain-containing protein</fullName>
    </recommendedName>
</protein>
<feature type="transmembrane region" description="Helical" evidence="2">
    <location>
        <begin position="78"/>
        <end position="99"/>
    </location>
</feature>
<dbReference type="Pfam" id="PF03779">
    <property type="entry name" value="SPW"/>
    <property type="match status" value="1"/>
</dbReference>
<feature type="transmembrane region" description="Helical" evidence="2">
    <location>
        <begin position="111"/>
        <end position="131"/>
    </location>
</feature>
<gene>
    <name evidence="4" type="ORF">GCM10011610_67400</name>
</gene>
<keyword evidence="2" id="KW-0472">Membrane</keyword>
<evidence type="ECO:0000256" key="1">
    <source>
        <dbReference type="SAM" id="MobiDB-lite"/>
    </source>
</evidence>
<sequence>MMSTAEHSTAGLPLIQACGERGIIERLLLGSGETLDQYTRWHQRVTGPQIPGMVSTITLLFGTWLAITPLLWTHPDGAGWFASGWNEALTGTAVAVLGLTRLSRPSRLTTATSLGIGLGAWLVAAPFLFGYGNSEEAIPATVTDIMIGLILLAVTALGHYDARRTPQPDATAPIQDTIASADPRTPTLTTPPEPR</sequence>
<feature type="transmembrane region" description="Helical" evidence="2">
    <location>
        <begin position="50"/>
        <end position="72"/>
    </location>
</feature>
<name>A0ABQ2L1K0_9NOCA</name>
<dbReference type="Proteomes" id="UP000658127">
    <property type="component" value="Unassembled WGS sequence"/>
</dbReference>
<keyword evidence="2" id="KW-0812">Transmembrane</keyword>
<keyword evidence="2" id="KW-1133">Transmembrane helix</keyword>
<comment type="caution">
    <text evidence="4">The sequence shown here is derived from an EMBL/GenBank/DDBJ whole genome shotgun (WGS) entry which is preliminary data.</text>
</comment>
<feature type="region of interest" description="Disordered" evidence="1">
    <location>
        <begin position="165"/>
        <end position="195"/>
    </location>
</feature>
<evidence type="ECO:0000313" key="5">
    <source>
        <dbReference type="Proteomes" id="UP000658127"/>
    </source>
</evidence>
<accession>A0ABQ2L1K0</accession>
<reference evidence="5" key="1">
    <citation type="journal article" date="2019" name="Int. J. Syst. Evol. Microbiol.">
        <title>The Global Catalogue of Microorganisms (GCM) 10K type strain sequencing project: providing services to taxonomists for standard genome sequencing and annotation.</title>
        <authorList>
            <consortium name="The Broad Institute Genomics Platform"/>
            <consortium name="The Broad Institute Genome Sequencing Center for Infectious Disease"/>
            <person name="Wu L."/>
            <person name="Ma J."/>
        </authorList>
    </citation>
    <scope>NUCLEOTIDE SEQUENCE [LARGE SCALE GENOMIC DNA]</scope>
    <source>
        <strain evidence="5">CGMCC 4.7329</strain>
    </source>
</reference>
<proteinExistence type="predicted"/>
<evidence type="ECO:0000256" key="2">
    <source>
        <dbReference type="SAM" id="Phobius"/>
    </source>
</evidence>
<evidence type="ECO:0000259" key="3">
    <source>
        <dbReference type="Pfam" id="PF03779"/>
    </source>
</evidence>
<feature type="domain" description="SPW repeat-containing integral membrane" evidence="3">
    <location>
        <begin position="55"/>
        <end position="155"/>
    </location>
</feature>
<evidence type="ECO:0000313" key="4">
    <source>
        <dbReference type="EMBL" id="GGN99445.1"/>
    </source>
</evidence>
<keyword evidence="5" id="KW-1185">Reference proteome</keyword>
<organism evidence="4 5">
    <name type="scientific">Nocardia rhizosphaerihabitans</name>
    <dbReference type="NCBI Taxonomy" id="1691570"/>
    <lineage>
        <taxon>Bacteria</taxon>
        <taxon>Bacillati</taxon>
        <taxon>Actinomycetota</taxon>
        <taxon>Actinomycetes</taxon>
        <taxon>Mycobacteriales</taxon>
        <taxon>Nocardiaceae</taxon>
        <taxon>Nocardia</taxon>
    </lineage>
</organism>
<dbReference type="InterPro" id="IPR005530">
    <property type="entry name" value="SPW"/>
</dbReference>
<dbReference type="RefSeq" id="WP_189034560.1">
    <property type="nucleotide sequence ID" value="NZ_BMNE01000013.1"/>
</dbReference>
<feature type="transmembrane region" description="Helical" evidence="2">
    <location>
        <begin position="137"/>
        <end position="157"/>
    </location>
</feature>
<dbReference type="EMBL" id="BMNE01000013">
    <property type="protein sequence ID" value="GGN99445.1"/>
    <property type="molecule type" value="Genomic_DNA"/>
</dbReference>